<evidence type="ECO:0000313" key="10">
    <source>
        <dbReference type="RefSeq" id="XP_030767330.1"/>
    </source>
</evidence>
<dbReference type="Pfam" id="PF17064">
    <property type="entry name" value="QVR"/>
    <property type="match status" value="1"/>
</dbReference>
<dbReference type="RefSeq" id="XP_030767330.1">
    <property type="nucleotide sequence ID" value="XM_030911470.1"/>
</dbReference>
<evidence type="ECO:0000313" key="9">
    <source>
        <dbReference type="Proteomes" id="UP000504635"/>
    </source>
</evidence>
<gene>
    <name evidence="10" type="primary">LOC115891071</name>
</gene>
<protein>
    <submittedName>
        <fullName evidence="10">Uncharacterized protein LOC115891071 isoform X1</fullName>
    </submittedName>
</protein>
<dbReference type="KEGG" id="soy:115891071"/>
<sequence>MYIAVVLQRQSNYYIFDVSGRSSSCDSAHKVTYTTEGHFDKGKPLQCYECNSEHDSRCVDPFEPYASGIVNCTDIKPPEHLLGVHTGPNQRLKATVCRKIVQEVNMRKRVIRECGYIRDIRDNKNCHKVSGTKDVELLYCACTKSLCNGAENSQSSSLVAVILSTFLTYIIFF</sequence>
<accession>A0A6J2YWU9</accession>
<dbReference type="GO" id="GO:0032222">
    <property type="term" value="P:regulation of synaptic transmission, cholinergic"/>
    <property type="evidence" value="ECO:0007669"/>
    <property type="project" value="InterPro"/>
</dbReference>
<name>A0A6J2YWU9_SITOR</name>
<evidence type="ECO:0000256" key="8">
    <source>
        <dbReference type="ARBA" id="ARBA00023288"/>
    </source>
</evidence>
<keyword evidence="3" id="KW-0812">Transmembrane</keyword>
<dbReference type="GeneID" id="115891071"/>
<evidence type="ECO:0000256" key="3">
    <source>
        <dbReference type="ARBA" id="ARBA00022692"/>
    </source>
</evidence>
<evidence type="ECO:0000256" key="2">
    <source>
        <dbReference type="ARBA" id="ARBA00022622"/>
    </source>
</evidence>
<keyword evidence="2" id="KW-0336">GPI-anchor</keyword>
<reference evidence="10" key="1">
    <citation type="submission" date="2025-08" db="UniProtKB">
        <authorList>
            <consortium name="RefSeq"/>
        </authorList>
    </citation>
    <scope>IDENTIFICATION</scope>
    <source>
        <tissue evidence="10">Gonads</tissue>
    </source>
</reference>
<evidence type="ECO:0000256" key="6">
    <source>
        <dbReference type="ARBA" id="ARBA00023136"/>
    </source>
</evidence>
<dbReference type="OrthoDB" id="6083863at2759"/>
<proteinExistence type="predicted"/>
<dbReference type="PANTHER" id="PTHR33562">
    <property type="entry name" value="ATILLA, ISOFORM B-RELATED-RELATED"/>
    <property type="match status" value="1"/>
</dbReference>
<keyword evidence="6" id="KW-0472">Membrane</keyword>
<dbReference type="InterPro" id="IPR045860">
    <property type="entry name" value="Snake_toxin-like_sf"/>
</dbReference>
<dbReference type="SUPFAM" id="SSF57302">
    <property type="entry name" value="Snake toxin-like"/>
    <property type="match status" value="1"/>
</dbReference>
<dbReference type="AlphaFoldDB" id="A0A6J2YWU9"/>
<keyword evidence="8" id="KW-0449">Lipoprotein</keyword>
<organism evidence="9 10">
    <name type="scientific">Sitophilus oryzae</name>
    <name type="common">Rice weevil</name>
    <name type="synonym">Curculio oryzae</name>
    <dbReference type="NCBI Taxonomy" id="7048"/>
    <lineage>
        <taxon>Eukaryota</taxon>
        <taxon>Metazoa</taxon>
        <taxon>Ecdysozoa</taxon>
        <taxon>Arthropoda</taxon>
        <taxon>Hexapoda</taxon>
        <taxon>Insecta</taxon>
        <taxon>Pterygota</taxon>
        <taxon>Neoptera</taxon>
        <taxon>Endopterygota</taxon>
        <taxon>Coleoptera</taxon>
        <taxon>Polyphaga</taxon>
        <taxon>Cucujiformia</taxon>
        <taxon>Curculionidae</taxon>
        <taxon>Dryophthorinae</taxon>
        <taxon>Sitophilus</taxon>
    </lineage>
</organism>
<evidence type="ECO:0000256" key="1">
    <source>
        <dbReference type="ARBA" id="ARBA00004589"/>
    </source>
</evidence>
<dbReference type="FunCoup" id="A0A6J2YWU9">
    <property type="interactions" value="21"/>
</dbReference>
<keyword evidence="5" id="KW-1133">Transmembrane helix</keyword>
<dbReference type="GO" id="GO:0098552">
    <property type="term" value="C:side of membrane"/>
    <property type="evidence" value="ECO:0007669"/>
    <property type="project" value="UniProtKB-KW"/>
</dbReference>
<evidence type="ECO:0000256" key="5">
    <source>
        <dbReference type="ARBA" id="ARBA00022989"/>
    </source>
</evidence>
<dbReference type="Proteomes" id="UP000504635">
    <property type="component" value="Unplaced"/>
</dbReference>
<dbReference type="InterPro" id="IPR031424">
    <property type="entry name" value="QVR-like"/>
</dbReference>
<keyword evidence="9" id="KW-1185">Reference proteome</keyword>
<dbReference type="GO" id="GO:0030431">
    <property type="term" value="P:sleep"/>
    <property type="evidence" value="ECO:0007669"/>
    <property type="project" value="InterPro"/>
</dbReference>
<dbReference type="PANTHER" id="PTHR33562:SF17">
    <property type="entry name" value="PROTEIN QUIVER"/>
    <property type="match status" value="1"/>
</dbReference>
<dbReference type="InterPro" id="IPR050975">
    <property type="entry name" value="Sleep_regulator"/>
</dbReference>
<keyword evidence="7" id="KW-0325">Glycoprotein</keyword>
<evidence type="ECO:0000256" key="4">
    <source>
        <dbReference type="ARBA" id="ARBA00022729"/>
    </source>
</evidence>
<comment type="subcellular location">
    <subcellularLocation>
        <location evidence="1">Membrane</location>
        <topology evidence="1">Lipid-anchor</topology>
        <topology evidence="1">GPI-anchor</topology>
    </subcellularLocation>
</comment>
<keyword evidence="4" id="KW-0732">Signal</keyword>
<evidence type="ECO:0000256" key="7">
    <source>
        <dbReference type="ARBA" id="ARBA00023180"/>
    </source>
</evidence>
<dbReference type="InParanoid" id="A0A6J2YWU9"/>